<dbReference type="Pfam" id="PF01755">
    <property type="entry name" value="Glyco_transf_25"/>
    <property type="match status" value="1"/>
</dbReference>
<dbReference type="AlphaFoldDB" id="A0A916S5A5"/>
<gene>
    <name evidence="2" type="ORF">GCM10011491_06320</name>
</gene>
<dbReference type="InterPro" id="IPR002654">
    <property type="entry name" value="Glyco_trans_25"/>
</dbReference>
<proteinExistence type="predicted"/>
<dbReference type="CDD" id="cd06532">
    <property type="entry name" value="Glyco_transf_25"/>
    <property type="match status" value="1"/>
</dbReference>
<evidence type="ECO:0000313" key="2">
    <source>
        <dbReference type="EMBL" id="GGA81720.1"/>
    </source>
</evidence>
<accession>A0A916S5A5</accession>
<feature type="domain" description="Glycosyl transferase family 25" evidence="1">
    <location>
        <begin position="6"/>
        <end position="183"/>
    </location>
</feature>
<reference evidence="2" key="1">
    <citation type="journal article" date="2014" name="Int. J. Syst. Evol. Microbiol.">
        <title>Complete genome sequence of Corynebacterium casei LMG S-19264T (=DSM 44701T), isolated from a smear-ripened cheese.</title>
        <authorList>
            <consortium name="US DOE Joint Genome Institute (JGI-PGF)"/>
            <person name="Walter F."/>
            <person name="Albersmeier A."/>
            <person name="Kalinowski J."/>
            <person name="Ruckert C."/>
        </authorList>
    </citation>
    <scope>NUCLEOTIDE SEQUENCE</scope>
    <source>
        <strain evidence="2">CGMCC 1.15082</strain>
    </source>
</reference>
<organism evidence="2 3">
    <name type="scientific">Brucella endophytica</name>
    <dbReference type="NCBI Taxonomy" id="1963359"/>
    <lineage>
        <taxon>Bacteria</taxon>
        <taxon>Pseudomonadati</taxon>
        <taxon>Pseudomonadota</taxon>
        <taxon>Alphaproteobacteria</taxon>
        <taxon>Hyphomicrobiales</taxon>
        <taxon>Brucellaceae</taxon>
        <taxon>Brucella/Ochrobactrum group</taxon>
        <taxon>Brucella</taxon>
    </lineage>
</organism>
<keyword evidence="3" id="KW-1185">Reference proteome</keyword>
<dbReference type="Proteomes" id="UP000646478">
    <property type="component" value="Unassembled WGS sequence"/>
</dbReference>
<dbReference type="RefSeq" id="WP_188821399.1">
    <property type="nucleotide sequence ID" value="NZ_BMHH01000002.1"/>
</dbReference>
<name>A0A916S5A5_9HYPH</name>
<protein>
    <recommendedName>
        <fullName evidence="1">Glycosyl transferase family 25 domain-containing protein</fullName>
    </recommendedName>
</protein>
<reference evidence="2" key="2">
    <citation type="submission" date="2020-09" db="EMBL/GenBank/DDBJ databases">
        <authorList>
            <person name="Sun Q."/>
            <person name="Zhou Y."/>
        </authorList>
    </citation>
    <scope>NUCLEOTIDE SEQUENCE</scope>
    <source>
        <strain evidence="2">CGMCC 1.15082</strain>
    </source>
</reference>
<dbReference type="EMBL" id="BMHH01000002">
    <property type="protein sequence ID" value="GGA81720.1"/>
    <property type="molecule type" value="Genomic_DNA"/>
</dbReference>
<comment type="caution">
    <text evidence="2">The sequence shown here is derived from an EMBL/GenBank/DDBJ whole genome shotgun (WGS) entry which is preliminary data.</text>
</comment>
<evidence type="ECO:0000313" key="3">
    <source>
        <dbReference type="Proteomes" id="UP000646478"/>
    </source>
</evidence>
<evidence type="ECO:0000259" key="1">
    <source>
        <dbReference type="Pfam" id="PF01755"/>
    </source>
</evidence>
<sequence>MQTNAIKAFIIHLPRATDRRAQVETLVRELPVPAEIIDAVDGRALPQTQIDRFYRRHMHKPHYPFRLSVNEIACFLSHRKAWQAIVDQGLAGGLVLEDDVALNGDFPAAFAAARDFLAPDRFIRLPFRPGKESGAELFRTENARIIQPVPVGLGMVAQLIGRDAASRLLAFTEQFDRPVDTMMQMTWATGIKPLSVHPGGVEEVSAHIGGSTIKQKRSLTHRLSREIFRPIYRMRIKSLSHRQERS</sequence>